<sequence>MVNSIIGGLVTLLLVMFLLRRQIKNAFLHEDISARGSADEELTAIIEREKDRMRDDESRASP</sequence>
<dbReference type="Proteomes" id="UP000094828">
    <property type="component" value="Unassembled WGS sequence"/>
</dbReference>
<protein>
    <submittedName>
        <fullName evidence="1">Uncharacterized protein</fullName>
    </submittedName>
</protein>
<dbReference type="RefSeq" id="WP_068846540.1">
    <property type="nucleotide sequence ID" value="NZ_LYDR01000039.1"/>
</dbReference>
<proteinExistence type="predicted"/>
<dbReference type="EMBL" id="LYDR01000039">
    <property type="protein sequence ID" value="ODA34960.1"/>
    <property type="molecule type" value="Genomic_DNA"/>
</dbReference>
<evidence type="ECO:0000313" key="1">
    <source>
        <dbReference type="EMBL" id="ODA34960.1"/>
    </source>
</evidence>
<evidence type="ECO:0000313" key="2">
    <source>
        <dbReference type="Proteomes" id="UP000094828"/>
    </source>
</evidence>
<keyword evidence="2" id="KW-1185">Reference proteome</keyword>
<name>A0A1C3ENZ5_9PLAN</name>
<gene>
    <name evidence="1" type="ORF">A6X21_04805</name>
</gene>
<comment type="caution">
    <text evidence="1">The sequence shown here is derived from an EMBL/GenBank/DDBJ whole genome shotgun (WGS) entry which is preliminary data.</text>
</comment>
<dbReference type="AlphaFoldDB" id="A0A1C3ENZ5"/>
<organism evidence="1 2">
    <name type="scientific">Planctopirus hydrillae</name>
    <dbReference type="NCBI Taxonomy" id="1841610"/>
    <lineage>
        <taxon>Bacteria</taxon>
        <taxon>Pseudomonadati</taxon>
        <taxon>Planctomycetota</taxon>
        <taxon>Planctomycetia</taxon>
        <taxon>Planctomycetales</taxon>
        <taxon>Planctomycetaceae</taxon>
        <taxon>Planctopirus</taxon>
    </lineage>
</organism>
<accession>A0A1C3ENZ5</accession>
<reference evidence="1 2" key="1">
    <citation type="submission" date="2016-05" db="EMBL/GenBank/DDBJ databases">
        <title>Genomic and physiological characterization of Planctopirus sp. isolated from fresh water lake.</title>
        <authorList>
            <person name="Subhash Y."/>
            <person name="Ramana C."/>
        </authorList>
    </citation>
    <scope>NUCLEOTIDE SEQUENCE [LARGE SCALE GENOMIC DNA]</scope>
    <source>
        <strain evidence="1 2">JC280</strain>
    </source>
</reference>